<dbReference type="GO" id="GO:0016787">
    <property type="term" value="F:hydrolase activity"/>
    <property type="evidence" value="ECO:0007669"/>
    <property type="project" value="UniProtKB-KW"/>
</dbReference>
<evidence type="ECO:0000259" key="6">
    <source>
        <dbReference type="SMART" id="SM00849"/>
    </source>
</evidence>
<evidence type="ECO:0000256" key="3">
    <source>
        <dbReference type="ARBA" id="ARBA00022723"/>
    </source>
</evidence>
<gene>
    <name evidence="7" type="ORF">FA10DRAFT_266947</name>
</gene>
<dbReference type="OrthoDB" id="10250730at2759"/>
<comment type="similarity">
    <text evidence="2">Belongs to the metallo-beta-lactamase superfamily.</text>
</comment>
<reference evidence="7 8" key="1">
    <citation type="journal article" date="2018" name="Mol. Biol. Evol.">
        <title>Broad Genomic Sampling Reveals a Smut Pathogenic Ancestry of the Fungal Clade Ustilaginomycotina.</title>
        <authorList>
            <person name="Kijpornyongpan T."/>
            <person name="Mondo S.J."/>
            <person name="Barry K."/>
            <person name="Sandor L."/>
            <person name="Lee J."/>
            <person name="Lipzen A."/>
            <person name="Pangilinan J."/>
            <person name="LaButti K."/>
            <person name="Hainaut M."/>
            <person name="Henrissat B."/>
            <person name="Grigoriev I.V."/>
            <person name="Spatafora J.W."/>
            <person name="Aime M.C."/>
        </authorList>
    </citation>
    <scope>NUCLEOTIDE SEQUENCE [LARGE SCALE GENOMIC DNA]</scope>
    <source>
        <strain evidence="7 8">MCA 4198</strain>
    </source>
</reference>
<dbReference type="InParanoid" id="A0A316YNU3"/>
<evidence type="ECO:0000313" key="7">
    <source>
        <dbReference type="EMBL" id="PWN90474.1"/>
    </source>
</evidence>
<dbReference type="RefSeq" id="XP_025377672.1">
    <property type="nucleotide sequence ID" value="XM_025521712.1"/>
</dbReference>
<dbReference type="InterPro" id="IPR051013">
    <property type="entry name" value="MBL_superfamily_lactonases"/>
</dbReference>
<feature type="domain" description="Metallo-beta-lactamase" evidence="6">
    <location>
        <begin position="70"/>
        <end position="281"/>
    </location>
</feature>
<evidence type="ECO:0000256" key="4">
    <source>
        <dbReference type="ARBA" id="ARBA00022801"/>
    </source>
</evidence>
<dbReference type="PANTHER" id="PTHR42978">
    <property type="entry name" value="QUORUM-QUENCHING LACTONASE YTNP-RELATED-RELATED"/>
    <property type="match status" value="1"/>
</dbReference>
<evidence type="ECO:0000256" key="5">
    <source>
        <dbReference type="ARBA" id="ARBA00022833"/>
    </source>
</evidence>
<name>A0A316YNU3_9BASI</name>
<dbReference type="CDD" id="cd07729">
    <property type="entry name" value="AHL_lactonase_MBL-fold"/>
    <property type="match status" value="1"/>
</dbReference>
<dbReference type="SMART" id="SM00849">
    <property type="entry name" value="Lactamase_B"/>
    <property type="match status" value="1"/>
</dbReference>
<dbReference type="STRING" id="215250.A0A316YNU3"/>
<dbReference type="EMBL" id="KZ819636">
    <property type="protein sequence ID" value="PWN90474.1"/>
    <property type="molecule type" value="Genomic_DNA"/>
</dbReference>
<comment type="cofactor">
    <cofactor evidence="1">
        <name>Zn(2+)</name>
        <dbReference type="ChEBI" id="CHEBI:29105"/>
    </cofactor>
</comment>
<keyword evidence="8" id="KW-1185">Reference proteome</keyword>
<evidence type="ECO:0000256" key="1">
    <source>
        <dbReference type="ARBA" id="ARBA00001947"/>
    </source>
</evidence>
<dbReference type="InterPro" id="IPR036866">
    <property type="entry name" value="RibonucZ/Hydroxyglut_hydro"/>
</dbReference>
<dbReference type="Pfam" id="PF00753">
    <property type="entry name" value="Lactamase_B"/>
    <property type="match status" value="1"/>
</dbReference>
<dbReference type="GeneID" id="37043628"/>
<dbReference type="PANTHER" id="PTHR42978:SF2">
    <property type="entry name" value="102 KBASES UNSTABLE REGION: FROM 1 TO 119443"/>
    <property type="match status" value="1"/>
</dbReference>
<dbReference type="InterPro" id="IPR001279">
    <property type="entry name" value="Metallo-B-lactamas"/>
</dbReference>
<sequence length="295" mass="32940">MSDQYSFSQHQTQDGVILPQVLNRCPPGTKAHVLCVGYLQADAGFFLRGGNTSTYSNPDGPSKHERRDLVMYVVLIDHPSEGLILYETGCGYDYPNVWPSAVHDVFHRSKYLPEHELDTAIAKVGYNIKDVKMVIIGHLHLDHAGGLDKFKGTDVPIWVHKEELLSGFYSVATGADAGVYLPTYMTTDYNWKTFDERTTDLAQGLTLHHLPGHTAGLCGLQINLINSGTYIFVSDHGHVKENIWQGVPQGWLARDHQAWFNSNQRLLRMEKTMGAKIIPGHDEDIATPLFGKVLT</sequence>
<keyword evidence="3" id="KW-0479">Metal-binding</keyword>
<keyword evidence="5" id="KW-0862">Zinc</keyword>
<proteinExistence type="inferred from homology"/>
<dbReference type="GO" id="GO:0046872">
    <property type="term" value="F:metal ion binding"/>
    <property type="evidence" value="ECO:0007669"/>
    <property type="project" value="UniProtKB-KW"/>
</dbReference>
<evidence type="ECO:0000313" key="8">
    <source>
        <dbReference type="Proteomes" id="UP000245768"/>
    </source>
</evidence>
<protein>
    <submittedName>
        <fullName evidence="7">Metallo-hydrolase/oxidoreductase</fullName>
    </submittedName>
</protein>
<dbReference type="Gene3D" id="3.60.15.10">
    <property type="entry name" value="Ribonuclease Z/Hydroxyacylglutathione hydrolase-like"/>
    <property type="match status" value="1"/>
</dbReference>
<dbReference type="SUPFAM" id="SSF56281">
    <property type="entry name" value="Metallo-hydrolase/oxidoreductase"/>
    <property type="match status" value="1"/>
</dbReference>
<organism evidence="7 8">
    <name type="scientific">Acaromyces ingoldii</name>
    <dbReference type="NCBI Taxonomy" id="215250"/>
    <lineage>
        <taxon>Eukaryota</taxon>
        <taxon>Fungi</taxon>
        <taxon>Dikarya</taxon>
        <taxon>Basidiomycota</taxon>
        <taxon>Ustilaginomycotina</taxon>
        <taxon>Exobasidiomycetes</taxon>
        <taxon>Exobasidiales</taxon>
        <taxon>Cryptobasidiaceae</taxon>
        <taxon>Acaromyces</taxon>
    </lineage>
</organism>
<dbReference type="AlphaFoldDB" id="A0A316YNU3"/>
<dbReference type="Proteomes" id="UP000245768">
    <property type="component" value="Unassembled WGS sequence"/>
</dbReference>
<evidence type="ECO:0000256" key="2">
    <source>
        <dbReference type="ARBA" id="ARBA00007749"/>
    </source>
</evidence>
<keyword evidence="4 7" id="KW-0378">Hydrolase</keyword>
<accession>A0A316YNU3</accession>